<dbReference type="InterPro" id="IPR052710">
    <property type="entry name" value="CAAX_protease"/>
</dbReference>
<dbReference type="InterPro" id="IPR003675">
    <property type="entry name" value="Rce1/LyrA-like_dom"/>
</dbReference>
<feature type="transmembrane region" description="Helical" evidence="1">
    <location>
        <begin position="186"/>
        <end position="203"/>
    </location>
</feature>
<gene>
    <name evidence="3" type="ORF">HMPREF9623_01099</name>
</gene>
<feature type="transmembrane region" description="Helical" evidence="1">
    <location>
        <begin position="43"/>
        <end position="62"/>
    </location>
</feature>
<evidence type="ECO:0000313" key="3">
    <source>
        <dbReference type="EMBL" id="EHO17500.1"/>
    </source>
</evidence>
<dbReference type="GO" id="GO:0004175">
    <property type="term" value="F:endopeptidase activity"/>
    <property type="evidence" value="ECO:0007669"/>
    <property type="project" value="UniProtKB-ARBA"/>
</dbReference>
<name>A0AA36Y603_9FIRM</name>
<dbReference type="Pfam" id="PF02517">
    <property type="entry name" value="Rce1-like"/>
    <property type="match status" value="1"/>
</dbReference>
<dbReference type="RefSeq" id="WP_009532932.1">
    <property type="nucleotide sequence ID" value="NZ_JH590862.1"/>
</dbReference>
<keyword evidence="4" id="KW-1185">Reference proteome</keyword>
<dbReference type="GeneID" id="86940855"/>
<keyword evidence="1" id="KW-0472">Membrane</keyword>
<feature type="transmembrane region" description="Helical" evidence="1">
    <location>
        <begin position="116"/>
        <end position="139"/>
    </location>
</feature>
<reference evidence="3 4" key="1">
    <citation type="submission" date="2011-10" db="EMBL/GenBank/DDBJ databases">
        <title>The Genome Sequence of Lachnospiraceae bacterium ACC2.</title>
        <authorList>
            <consortium name="The Broad Institute Genome Sequencing Platform"/>
            <person name="Earl A."/>
            <person name="Ward D."/>
            <person name="Feldgarden M."/>
            <person name="Gevers D."/>
            <person name="Sizova M."/>
            <person name="Hazen A."/>
            <person name="Epstein S."/>
            <person name="Young S.K."/>
            <person name="Zeng Q."/>
            <person name="Gargeya S."/>
            <person name="Fitzgerald M."/>
            <person name="Haas B."/>
            <person name="Abouelleil A."/>
            <person name="Alvarado L."/>
            <person name="Arachchi H.M."/>
            <person name="Berlin A."/>
            <person name="Brown A."/>
            <person name="Chapman S.B."/>
            <person name="Chen Z."/>
            <person name="Dunbar C."/>
            <person name="Freedman E."/>
            <person name="Gearin G."/>
            <person name="Goldberg J."/>
            <person name="Griggs A."/>
            <person name="Gujja S."/>
            <person name="Heiman D."/>
            <person name="Howarth C."/>
            <person name="Larson L."/>
            <person name="Lui A."/>
            <person name="MacDonald P.J.P."/>
            <person name="Montmayeur A."/>
            <person name="Murphy C."/>
            <person name="Neiman D."/>
            <person name="Pearson M."/>
            <person name="Priest M."/>
            <person name="Roberts A."/>
            <person name="Saif S."/>
            <person name="Shea T."/>
            <person name="Shenoy N."/>
            <person name="Sisk P."/>
            <person name="Stolte C."/>
            <person name="Sykes S."/>
            <person name="Wortman J."/>
            <person name="Nusbaum C."/>
            <person name="Birren B."/>
        </authorList>
    </citation>
    <scope>NUCLEOTIDE SEQUENCE [LARGE SCALE GENOMIC DNA]</scope>
    <source>
        <strain evidence="3 4">ACC2</strain>
    </source>
</reference>
<feature type="transmembrane region" description="Helical" evidence="1">
    <location>
        <begin position="210"/>
        <end position="233"/>
    </location>
</feature>
<feature type="domain" description="CAAX prenyl protease 2/Lysostaphin resistance protein A-like" evidence="2">
    <location>
        <begin position="126"/>
        <end position="222"/>
    </location>
</feature>
<dbReference type="AlphaFoldDB" id="A0AA36Y603"/>
<evidence type="ECO:0000256" key="1">
    <source>
        <dbReference type="SAM" id="Phobius"/>
    </source>
</evidence>
<feature type="transmembrane region" description="Helical" evidence="1">
    <location>
        <begin position="83"/>
        <end position="104"/>
    </location>
</feature>
<organism evidence="3 4">
    <name type="scientific">Stomatobaculum longum</name>
    <dbReference type="NCBI Taxonomy" id="796942"/>
    <lineage>
        <taxon>Bacteria</taxon>
        <taxon>Bacillati</taxon>
        <taxon>Bacillota</taxon>
        <taxon>Clostridia</taxon>
        <taxon>Lachnospirales</taxon>
        <taxon>Lachnospiraceae</taxon>
        <taxon>Stomatobaculum</taxon>
    </lineage>
</organism>
<comment type="caution">
    <text evidence="3">The sequence shown here is derived from an EMBL/GenBank/DDBJ whole genome shotgun (WGS) entry which is preliminary data.</text>
</comment>
<keyword evidence="1" id="KW-1133">Transmembrane helix</keyword>
<proteinExistence type="predicted"/>
<feature type="transmembrane region" description="Helical" evidence="1">
    <location>
        <begin position="12"/>
        <end position="37"/>
    </location>
</feature>
<accession>A0AA36Y603</accession>
<feature type="transmembrane region" description="Helical" evidence="1">
    <location>
        <begin position="159"/>
        <end position="180"/>
    </location>
</feature>
<dbReference type="Proteomes" id="UP000018466">
    <property type="component" value="Unassembled WGS sequence"/>
</dbReference>
<sequence length="236" mass="26842">MKIQNSRKSDVLLLITYFVFYTLVLSLLLAFAAAHIPLFRNGVVYYGAYGAGTLLTFLIFFWQKKKVLREDFEKFRAHFGKSCRVVFLALFIIYLCNILINLLLQHFHISNQNQNVLGGLAAGGYLWLLILLAVVFAPVVEELVFRNIIFNRLYPKNHLLAYLVSMVTFSLLHGAAALTSGKPRDMLATLIYLPLAFFLCRLYETRKNIIFPIALHFVNNLLAVLLLLLLQAVKGA</sequence>
<evidence type="ECO:0000259" key="2">
    <source>
        <dbReference type="Pfam" id="PF02517"/>
    </source>
</evidence>
<dbReference type="PANTHER" id="PTHR36435:SF1">
    <property type="entry name" value="CAAX AMINO TERMINAL PROTEASE FAMILY PROTEIN"/>
    <property type="match status" value="1"/>
</dbReference>
<dbReference type="GO" id="GO:0080120">
    <property type="term" value="P:CAAX-box protein maturation"/>
    <property type="evidence" value="ECO:0007669"/>
    <property type="project" value="UniProtKB-ARBA"/>
</dbReference>
<protein>
    <recommendedName>
        <fullName evidence="2">CAAX prenyl protease 2/Lysostaphin resistance protein A-like domain-containing protein</fullName>
    </recommendedName>
</protein>
<dbReference type="PANTHER" id="PTHR36435">
    <property type="entry name" value="SLR1288 PROTEIN"/>
    <property type="match status" value="1"/>
</dbReference>
<keyword evidence="1" id="KW-0812">Transmembrane</keyword>
<dbReference type="EMBL" id="AGEL01000006">
    <property type="protein sequence ID" value="EHO17500.1"/>
    <property type="molecule type" value="Genomic_DNA"/>
</dbReference>
<evidence type="ECO:0000313" key="4">
    <source>
        <dbReference type="Proteomes" id="UP000018466"/>
    </source>
</evidence>